<gene>
    <name evidence="1" type="primary">Acey_s0303.g1904</name>
    <name evidence="1" type="ORF">Y032_0303g1904</name>
</gene>
<dbReference type="EMBL" id="JARK01001639">
    <property type="protein sequence ID" value="EYB85199.1"/>
    <property type="molecule type" value="Genomic_DNA"/>
</dbReference>
<reference evidence="2" key="1">
    <citation type="journal article" date="2015" name="Nat. Genet.">
        <title>The genome and transcriptome of the zoonotic hookworm Ancylostoma ceylanicum identify infection-specific gene families.</title>
        <authorList>
            <person name="Schwarz E.M."/>
            <person name="Hu Y."/>
            <person name="Antoshechkin I."/>
            <person name="Miller M.M."/>
            <person name="Sternberg P.W."/>
            <person name="Aroian R.V."/>
        </authorList>
    </citation>
    <scope>NUCLEOTIDE SEQUENCE</scope>
    <source>
        <strain evidence="2">HY135</strain>
    </source>
</reference>
<comment type="caution">
    <text evidence="1">The sequence shown here is derived from an EMBL/GenBank/DDBJ whole genome shotgun (WGS) entry which is preliminary data.</text>
</comment>
<dbReference type="AlphaFoldDB" id="A0A016S4N5"/>
<name>A0A016S4N5_9BILA</name>
<accession>A0A016S4N5</accession>
<keyword evidence="2" id="KW-1185">Reference proteome</keyword>
<dbReference type="Proteomes" id="UP000024635">
    <property type="component" value="Unassembled WGS sequence"/>
</dbReference>
<evidence type="ECO:0000313" key="2">
    <source>
        <dbReference type="Proteomes" id="UP000024635"/>
    </source>
</evidence>
<sequence>MSLRMHVVPKGYGRWIEMLHLKTFNMLVRLFTTAFPMCMEISLKERGNVYFACVANSKSPKLQKLLTSPERFTSVASRLHLSQILNSVTLRKL</sequence>
<evidence type="ECO:0000313" key="1">
    <source>
        <dbReference type="EMBL" id="EYB85199.1"/>
    </source>
</evidence>
<proteinExistence type="predicted"/>
<protein>
    <submittedName>
        <fullName evidence="1">Uncharacterized protein</fullName>
    </submittedName>
</protein>
<organism evidence="1 2">
    <name type="scientific">Ancylostoma ceylanicum</name>
    <dbReference type="NCBI Taxonomy" id="53326"/>
    <lineage>
        <taxon>Eukaryota</taxon>
        <taxon>Metazoa</taxon>
        <taxon>Ecdysozoa</taxon>
        <taxon>Nematoda</taxon>
        <taxon>Chromadorea</taxon>
        <taxon>Rhabditida</taxon>
        <taxon>Rhabditina</taxon>
        <taxon>Rhabditomorpha</taxon>
        <taxon>Strongyloidea</taxon>
        <taxon>Ancylostomatidae</taxon>
        <taxon>Ancylostomatinae</taxon>
        <taxon>Ancylostoma</taxon>
    </lineage>
</organism>